<reference evidence="7 8" key="1">
    <citation type="submission" date="2019-04" db="EMBL/GenBank/DDBJ databases">
        <title>Shimia ponticola sp. nov., isolated from seawater.</title>
        <authorList>
            <person name="Kim Y.-O."/>
            <person name="Yoon J.-H."/>
        </authorList>
    </citation>
    <scope>NUCLEOTIDE SEQUENCE [LARGE SCALE GENOMIC DNA]</scope>
    <source>
        <strain evidence="7 8">MYP11</strain>
    </source>
</reference>
<feature type="transmembrane region" description="Helical" evidence="6">
    <location>
        <begin position="187"/>
        <end position="206"/>
    </location>
</feature>
<keyword evidence="2 6" id="KW-0812">Transmembrane</keyword>
<evidence type="ECO:0000256" key="3">
    <source>
        <dbReference type="ARBA" id="ARBA00022801"/>
    </source>
</evidence>
<evidence type="ECO:0000313" key="8">
    <source>
        <dbReference type="Proteomes" id="UP000306602"/>
    </source>
</evidence>
<feature type="transmembrane region" description="Helical" evidence="6">
    <location>
        <begin position="133"/>
        <end position="149"/>
    </location>
</feature>
<keyword evidence="4 6" id="KW-1133">Transmembrane helix</keyword>
<protein>
    <recommendedName>
        <fullName evidence="9">Ceramidase</fullName>
    </recommendedName>
</protein>
<evidence type="ECO:0000313" key="7">
    <source>
        <dbReference type="EMBL" id="THH35842.1"/>
    </source>
</evidence>
<gene>
    <name evidence="7" type="ORF">E4Z66_12240</name>
</gene>
<comment type="caution">
    <text evidence="7">The sequence shown here is derived from an EMBL/GenBank/DDBJ whole genome shotgun (WGS) entry which is preliminary data.</text>
</comment>
<dbReference type="GO" id="GO:0016020">
    <property type="term" value="C:membrane"/>
    <property type="evidence" value="ECO:0007669"/>
    <property type="project" value="UniProtKB-SubCell"/>
</dbReference>
<dbReference type="RefSeq" id="WP_136463311.1">
    <property type="nucleotide sequence ID" value="NZ_SRKY01000003.1"/>
</dbReference>
<dbReference type="Proteomes" id="UP000306602">
    <property type="component" value="Unassembled WGS sequence"/>
</dbReference>
<evidence type="ECO:0000256" key="6">
    <source>
        <dbReference type="SAM" id="Phobius"/>
    </source>
</evidence>
<sequence>MDWNRQIDGYCERIDFSFWSEPVNAITNAGFVVAAAWMWQRCAGVTMARVLCVILFTIGIGSFLFHSYATQWAALADVVPIGVFILLYLFLVNRDVVGMKGWQALLATALFFPYAALLVPVLDRIPFLRVSDFYWTVPILLFVYGALLRKRVPQTARGLVIGGLILCVSISLRSVDEALCDHVPIGTHFLWHVLNAVMLGWMIETYRRHQVPARRHLNPARPGMGFGMDNVQGRGQAGGSGA</sequence>
<evidence type="ECO:0000256" key="4">
    <source>
        <dbReference type="ARBA" id="ARBA00022989"/>
    </source>
</evidence>
<keyword evidence="8" id="KW-1185">Reference proteome</keyword>
<feature type="transmembrane region" description="Helical" evidence="6">
    <location>
        <begin position="104"/>
        <end position="121"/>
    </location>
</feature>
<evidence type="ECO:0000256" key="2">
    <source>
        <dbReference type="ARBA" id="ARBA00022692"/>
    </source>
</evidence>
<feature type="transmembrane region" description="Helical" evidence="6">
    <location>
        <begin position="72"/>
        <end position="92"/>
    </location>
</feature>
<keyword evidence="5 6" id="KW-0472">Membrane</keyword>
<keyword evidence="3" id="KW-0378">Hydrolase</keyword>
<comment type="subcellular location">
    <subcellularLocation>
        <location evidence="1">Membrane</location>
        <topology evidence="1">Multi-pass membrane protein</topology>
    </subcellularLocation>
</comment>
<organism evidence="7 8">
    <name type="scientific">Aliishimia ponticola</name>
    <dbReference type="NCBI Taxonomy" id="2499833"/>
    <lineage>
        <taxon>Bacteria</taxon>
        <taxon>Pseudomonadati</taxon>
        <taxon>Pseudomonadota</taxon>
        <taxon>Alphaproteobacteria</taxon>
        <taxon>Rhodobacterales</taxon>
        <taxon>Paracoccaceae</taxon>
        <taxon>Aliishimia</taxon>
    </lineage>
</organism>
<feature type="transmembrane region" description="Helical" evidence="6">
    <location>
        <begin position="156"/>
        <end position="175"/>
    </location>
</feature>
<evidence type="ECO:0000256" key="1">
    <source>
        <dbReference type="ARBA" id="ARBA00004141"/>
    </source>
</evidence>
<dbReference type="AlphaFoldDB" id="A0A4S4N9C3"/>
<dbReference type="EMBL" id="SRKY01000003">
    <property type="protein sequence ID" value="THH35842.1"/>
    <property type="molecule type" value="Genomic_DNA"/>
</dbReference>
<dbReference type="GO" id="GO:0006672">
    <property type="term" value="P:ceramide metabolic process"/>
    <property type="evidence" value="ECO:0007669"/>
    <property type="project" value="InterPro"/>
</dbReference>
<dbReference type="OrthoDB" id="277121at2"/>
<feature type="transmembrane region" description="Helical" evidence="6">
    <location>
        <begin position="46"/>
        <end position="66"/>
    </location>
</feature>
<evidence type="ECO:0000256" key="5">
    <source>
        <dbReference type="ARBA" id="ARBA00023136"/>
    </source>
</evidence>
<evidence type="ECO:0008006" key="9">
    <source>
        <dbReference type="Google" id="ProtNLM"/>
    </source>
</evidence>
<dbReference type="GO" id="GO:0016811">
    <property type="term" value="F:hydrolase activity, acting on carbon-nitrogen (but not peptide) bonds, in linear amides"/>
    <property type="evidence" value="ECO:0007669"/>
    <property type="project" value="InterPro"/>
</dbReference>
<dbReference type="InterPro" id="IPR008901">
    <property type="entry name" value="ACER"/>
</dbReference>
<proteinExistence type="predicted"/>
<dbReference type="Pfam" id="PF05875">
    <property type="entry name" value="Ceramidase"/>
    <property type="match status" value="1"/>
</dbReference>
<accession>A0A4S4N9C3</accession>
<name>A0A4S4N9C3_9RHOB</name>